<dbReference type="GO" id="GO:0009707">
    <property type="term" value="C:chloroplast outer membrane"/>
    <property type="evidence" value="ECO:0007669"/>
    <property type="project" value="UniProtKB-SubCell"/>
</dbReference>
<feature type="domain" description="Bacterial surface antigen (D15)" evidence="5">
    <location>
        <begin position="458"/>
        <end position="778"/>
    </location>
</feature>
<dbReference type="PANTHER" id="PTHR12815:SF42">
    <property type="entry name" value="BACTERIAL SURFACE ANTIGEN (D15) DOMAIN-CONTAINING PROTEIN"/>
    <property type="match status" value="1"/>
</dbReference>
<dbReference type="EMBL" id="BEGY01000045">
    <property type="protein sequence ID" value="GAX79786.1"/>
    <property type="molecule type" value="Genomic_DNA"/>
</dbReference>
<evidence type="ECO:0000259" key="5">
    <source>
        <dbReference type="Pfam" id="PF01103"/>
    </source>
</evidence>
<dbReference type="AlphaFoldDB" id="A0A250X9R3"/>
<dbReference type="STRING" id="1157962.A0A250X9R3"/>
<dbReference type="OrthoDB" id="1161695at2759"/>
<dbReference type="Proteomes" id="UP000232323">
    <property type="component" value="Unassembled WGS sequence"/>
</dbReference>
<feature type="region of interest" description="Disordered" evidence="4">
    <location>
        <begin position="91"/>
        <end position="110"/>
    </location>
</feature>
<evidence type="ECO:0000313" key="7">
    <source>
        <dbReference type="Proteomes" id="UP000232323"/>
    </source>
</evidence>
<dbReference type="Gene3D" id="3.10.20.310">
    <property type="entry name" value="membrane protein fhac"/>
    <property type="match status" value="1"/>
</dbReference>
<keyword evidence="2" id="KW-0472">Membrane</keyword>
<gene>
    <name evidence="6" type="ORF">CEUSTIGMA_g7226.t1</name>
</gene>
<keyword evidence="1" id="KW-0934">Plastid</keyword>
<dbReference type="InterPro" id="IPR000184">
    <property type="entry name" value="Bac_surfAg_D15"/>
</dbReference>
<comment type="caution">
    <text evidence="6">The sequence shown here is derived from an EMBL/GenBank/DDBJ whole genome shotgun (WGS) entry which is preliminary data.</text>
</comment>
<evidence type="ECO:0000256" key="3">
    <source>
        <dbReference type="ARBA" id="ARBA00024013"/>
    </source>
</evidence>
<accession>A0A250X9R3</accession>
<feature type="compositionally biased region" description="Acidic residues" evidence="4">
    <location>
        <begin position="119"/>
        <end position="133"/>
    </location>
</feature>
<sequence length="804" mass="88954">MLASYKPGFRHGRNQETRGCLRDSTSSKRLVIKCQRDAGDASTSGQSSVNPSKIDNIKAFKAALLGSGACLSSFIILPNFHTFTSRSGGGDGSGRGFGGGDGGNNGGFSSQQLYEVAADDGDESDGLEDDDDEPSKAEDKGRKEESWRELLTPSDEQEELQGQRTGTNRCVELVIEGWPEVGSLPKLDDLKDMLHIQEGHIFDYQDVVDDRRKLEMQYDEYIASVDIKTEFVDSKTNHQRVIFKFTPYVFSGLEDIQIKGANLMPQKAVESIVKSCLPDHPYRVDIGVMDKVREKIEKWYQDKGLPFCYVGYFDGMDEGILRANVIEAKINDVSVKYEKAVLGPDDTEYDTYAEGKIVPADRIIEASGFKKGEHYHIDDGYDAMNNIYACGLLEDINIEPEQDMTDPSKINIKIKVDEIEAKSMEMDLDWTFQMKNGLPKISRQSLIPGGSVEFSHENLLGDSQSLTVSLSSSDWRNPAQDLGFQMSYTEPFYAPNTTRNLQLFNTRKLSPIFTSPNESEVPPVFVDRLGLKGWTSHCGGQDNKVEHSVMLQRINTCDENGQTVTKGTKVSRGYYADNGPATTLSNTGNDVSLSYQNFSALDNVQFVNGNQLGRRILCQVDQGLNVKVPLPGGKELGFSGGLYNRVTASVTKFMEIPFLPKLTDTKVWVDRKAPYTLVLHARGGNCIGDMASYDYFSLGGPYSVRGYSHGELGACRRFLETAVEARVPLKNHGLPGTAYAFLEYGTDLSSGRALEGNPTEYYRKAGSGMSMGVGMKILGACRFEVARDCNAGKNSFLINWGERF</sequence>
<evidence type="ECO:0000313" key="6">
    <source>
        <dbReference type="EMBL" id="GAX79786.1"/>
    </source>
</evidence>
<evidence type="ECO:0000256" key="1">
    <source>
        <dbReference type="ARBA" id="ARBA00022805"/>
    </source>
</evidence>
<dbReference type="Pfam" id="PF01103">
    <property type="entry name" value="Omp85"/>
    <property type="match status" value="1"/>
</dbReference>
<name>A0A250X9R3_9CHLO</name>
<feature type="compositionally biased region" description="Gly residues" evidence="4">
    <location>
        <begin position="91"/>
        <end position="106"/>
    </location>
</feature>
<reference evidence="6 7" key="1">
    <citation type="submission" date="2017-08" db="EMBL/GenBank/DDBJ databases">
        <title>Acidophilic green algal genome provides insights into adaptation to an acidic environment.</title>
        <authorList>
            <person name="Hirooka S."/>
            <person name="Hirose Y."/>
            <person name="Kanesaki Y."/>
            <person name="Higuchi S."/>
            <person name="Fujiwara T."/>
            <person name="Onuma R."/>
            <person name="Era A."/>
            <person name="Ohbayashi R."/>
            <person name="Uzuka A."/>
            <person name="Nozaki H."/>
            <person name="Yoshikawa H."/>
            <person name="Miyagishima S.Y."/>
        </authorList>
    </citation>
    <scope>NUCLEOTIDE SEQUENCE [LARGE SCALE GENOMIC DNA]</scope>
    <source>
        <strain evidence="6 7">NIES-2499</strain>
    </source>
</reference>
<dbReference type="InterPro" id="IPR039910">
    <property type="entry name" value="D15-like"/>
</dbReference>
<feature type="compositionally biased region" description="Basic and acidic residues" evidence="4">
    <location>
        <begin position="134"/>
        <end position="148"/>
    </location>
</feature>
<feature type="region of interest" description="Disordered" evidence="4">
    <location>
        <begin position="119"/>
        <end position="164"/>
    </location>
</feature>
<evidence type="ECO:0000256" key="4">
    <source>
        <dbReference type="SAM" id="MobiDB-lite"/>
    </source>
</evidence>
<evidence type="ECO:0000256" key="2">
    <source>
        <dbReference type="ARBA" id="ARBA00023136"/>
    </source>
</evidence>
<proteinExistence type="predicted"/>
<keyword evidence="7" id="KW-1185">Reference proteome</keyword>
<organism evidence="6 7">
    <name type="scientific">Chlamydomonas eustigma</name>
    <dbReference type="NCBI Taxonomy" id="1157962"/>
    <lineage>
        <taxon>Eukaryota</taxon>
        <taxon>Viridiplantae</taxon>
        <taxon>Chlorophyta</taxon>
        <taxon>core chlorophytes</taxon>
        <taxon>Chlorophyceae</taxon>
        <taxon>CS clade</taxon>
        <taxon>Chlamydomonadales</taxon>
        <taxon>Chlamydomonadaceae</taxon>
        <taxon>Chlamydomonas</taxon>
    </lineage>
</organism>
<dbReference type="Gene3D" id="2.40.160.50">
    <property type="entry name" value="membrane protein fhac: a member of the omp85/tpsb transporter family"/>
    <property type="match status" value="1"/>
</dbReference>
<keyword evidence="1" id="KW-1002">Plastid outer membrane</keyword>
<dbReference type="PANTHER" id="PTHR12815">
    <property type="entry name" value="SORTING AND ASSEMBLY MACHINERY SAMM50 PROTEIN FAMILY MEMBER"/>
    <property type="match status" value="1"/>
</dbReference>
<protein>
    <recommendedName>
        <fullName evidence="5">Bacterial surface antigen (D15) domain-containing protein</fullName>
    </recommendedName>
</protein>
<comment type="subcellular location">
    <subcellularLocation>
        <location evidence="3">Plastid</location>
        <location evidence="3">Chloroplast outer membrane</location>
    </subcellularLocation>
</comment>